<evidence type="ECO:0000313" key="2">
    <source>
        <dbReference type="EMBL" id="RHZ44357.1"/>
    </source>
</evidence>
<keyword evidence="3" id="KW-1185">Reference proteome</keyword>
<sequence length="158" mass="18167">MGNCTKLYFAYKFGRMLWNDLNQQRLLVKSLVLPAKIISNPELPQRVNEPISTVINEEHLAEIKLQLILRGSRDYFHPKTFWNMCNGHAGTVVITKVSGTEEILGGYNPLAWDNSIEETFMETKNGFIFSLKNGNVHNSELKINVVVFLRIFITITYF</sequence>
<dbReference type="InterPro" id="IPR006571">
    <property type="entry name" value="TLDc_dom"/>
</dbReference>
<dbReference type="EMBL" id="PQFF01000578">
    <property type="protein sequence ID" value="RHZ44357.1"/>
    <property type="molecule type" value="Genomic_DNA"/>
</dbReference>
<gene>
    <name evidence="2" type="ORF">Glove_736g12</name>
</gene>
<dbReference type="OrthoDB" id="5953547at2759"/>
<dbReference type="AlphaFoldDB" id="A0A397G0V6"/>
<comment type="caution">
    <text evidence="2">The sequence shown here is derived from an EMBL/GenBank/DDBJ whole genome shotgun (WGS) entry which is preliminary data.</text>
</comment>
<protein>
    <recommendedName>
        <fullName evidence="1">TLDc domain-containing protein</fullName>
    </recommendedName>
</protein>
<dbReference type="PROSITE" id="PS51886">
    <property type="entry name" value="TLDC"/>
    <property type="match status" value="1"/>
</dbReference>
<evidence type="ECO:0000259" key="1">
    <source>
        <dbReference type="PROSITE" id="PS51886"/>
    </source>
</evidence>
<feature type="domain" description="TLDc" evidence="1">
    <location>
        <begin position="36"/>
        <end position="158"/>
    </location>
</feature>
<proteinExistence type="predicted"/>
<name>A0A397G0V6_9GLOM</name>
<reference evidence="2 3" key="1">
    <citation type="submission" date="2018-08" db="EMBL/GenBank/DDBJ databases">
        <title>Genome and evolution of the arbuscular mycorrhizal fungus Diversispora epigaea (formerly Glomus versiforme) and its bacterial endosymbionts.</title>
        <authorList>
            <person name="Sun X."/>
            <person name="Fei Z."/>
            <person name="Harrison M."/>
        </authorList>
    </citation>
    <scope>NUCLEOTIDE SEQUENCE [LARGE SCALE GENOMIC DNA]</scope>
    <source>
        <strain evidence="2 3">IT104</strain>
    </source>
</reference>
<evidence type="ECO:0000313" key="3">
    <source>
        <dbReference type="Proteomes" id="UP000266861"/>
    </source>
</evidence>
<dbReference type="Proteomes" id="UP000266861">
    <property type="component" value="Unassembled WGS sequence"/>
</dbReference>
<accession>A0A397G0V6</accession>
<dbReference type="Pfam" id="PF07534">
    <property type="entry name" value="TLD"/>
    <property type="match status" value="1"/>
</dbReference>
<organism evidence="2 3">
    <name type="scientific">Diversispora epigaea</name>
    <dbReference type="NCBI Taxonomy" id="1348612"/>
    <lineage>
        <taxon>Eukaryota</taxon>
        <taxon>Fungi</taxon>
        <taxon>Fungi incertae sedis</taxon>
        <taxon>Mucoromycota</taxon>
        <taxon>Glomeromycotina</taxon>
        <taxon>Glomeromycetes</taxon>
        <taxon>Diversisporales</taxon>
        <taxon>Diversisporaceae</taxon>
        <taxon>Diversispora</taxon>
    </lineage>
</organism>